<reference evidence="1 2" key="1">
    <citation type="submission" date="2019-07" db="EMBL/GenBank/DDBJ databases">
        <title>Venturia inaequalis Genome Resource.</title>
        <authorList>
            <person name="Lichtner F.J."/>
        </authorList>
    </citation>
    <scope>NUCLEOTIDE SEQUENCE [LARGE SCALE GENOMIC DNA]</scope>
    <source>
        <strain evidence="1 2">DMI_063113</strain>
    </source>
</reference>
<organism evidence="1 2">
    <name type="scientific">Venturia inaequalis</name>
    <name type="common">Apple scab fungus</name>
    <dbReference type="NCBI Taxonomy" id="5025"/>
    <lineage>
        <taxon>Eukaryota</taxon>
        <taxon>Fungi</taxon>
        <taxon>Dikarya</taxon>
        <taxon>Ascomycota</taxon>
        <taxon>Pezizomycotina</taxon>
        <taxon>Dothideomycetes</taxon>
        <taxon>Pleosporomycetidae</taxon>
        <taxon>Venturiales</taxon>
        <taxon>Venturiaceae</taxon>
        <taxon>Venturia</taxon>
    </lineage>
</organism>
<dbReference type="Proteomes" id="UP000490939">
    <property type="component" value="Unassembled WGS sequence"/>
</dbReference>
<gene>
    <name evidence="1" type="ORF">EG327_007890</name>
</gene>
<protein>
    <submittedName>
        <fullName evidence="1">Uncharacterized protein</fullName>
    </submittedName>
</protein>
<dbReference type="AlphaFoldDB" id="A0A8H3UX55"/>
<name>A0A8H3UX55_VENIN</name>
<dbReference type="EMBL" id="WNWR01000483">
    <property type="protein sequence ID" value="KAE9977001.1"/>
    <property type="molecule type" value="Genomic_DNA"/>
</dbReference>
<comment type="caution">
    <text evidence="1">The sequence shown here is derived from an EMBL/GenBank/DDBJ whole genome shotgun (WGS) entry which is preliminary data.</text>
</comment>
<accession>A0A8H3UX55</accession>
<sequence>MTTHNITSTNLSVKQPINFLRETMTPSRPSTRRTRRYFDIPQTSQRGKSALTSNSLWAKTAVARPVKETPPSHNSAPTTFLSLPREIRQKILYMSCSLELRVLDIPSGSVLSDDYNSIHYRSETDRCNLWKSSVGNMHPTLQDDFEYVYKKWIEEVDGLLGECEEDSKMLVLSERGRYELEYPHIGGATLS</sequence>
<proteinExistence type="predicted"/>
<evidence type="ECO:0000313" key="2">
    <source>
        <dbReference type="Proteomes" id="UP000490939"/>
    </source>
</evidence>
<keyword evidence="2" id="KW-1185">Reference proteome</keyword>
<evidence type="ECO:0000313" key="1">
    <source>
        <dbReference type="EMBL" id="KAE9977001.1"/>
    </source>
</evidence>